<feature type="compositionally biased region" description="Low complexity" evidence="1">
    <location>
        <begin position="213"/>
        <end position="223"/>
    </location>
</feature>
<feature type="region of interest" description="Disordered" evidence="1">
    <location>
        <begin position="189"/>
        <end position="243"/>
    </location>
</feature>
<dbReference type="Proteomes" id="UP000499080">
    <property type="component" value="Unassembled WGS sequence"/>
</dbReference>
<sequence length="243" mass="28110">MVIIHDTLGLVLEICKIPSSEPQPDIWYCNWGVLLNVPDIEDLDDFKRVGLPDDFKIRVPGVYEMLSVNFYCARCEKDGHTRWRCFESIDTKTKSVSKSSQEKHLTIESPCAPPSRFSIPNQEEENKEGDITPKISPLTQRKNNRGFRNKIENEPIYRNILPERVSSNSDKTSFYSSNSTMERLLFPERDYPNSESQSKRACISPMNDYHGQSDNSSKNSSTTDESRDRDIFEELNFPYYNTD</sequence>
<proteinExistence type="predicted"/>
<evidence type="ECO:0000256" key="1">
    <source>
        <dbReference type="SAM" id="MobiDB-lite"/>
    </source>
</evidence>
<feature type="region of interest" description="Disordered" evidence="1">
    <location>
        <begin position="97"/>
        <end position="150"/>
    </location>
</feature>
<accession>A0A4Y2TTL4</accession>
<organism evidence="2 3">
    <name type="scientific">Araneus ventricosus</name>
    <name type="common">Orbweaver spider</name>
    <name type="synonym">Epeira ventricosa</name>
    <dbReference type="NCBI Taxonomy" id="182803"/>
    <lineage>
        <taxon>Eukaryota</taxon>
        <taxon>Metazoa</taxon>
        <taxon>Ecdysozoa</taxon>
        <taxon>Arthropoda</taxon>
        <taxon>Chelicerata</taxon>
        <taxon>Arachnida</taxon>
        <taxon>Araneae</taxon>
        <taxon>Araneomorphae</taxon>
        <taxon>Entelegynae</taxon>
        <taxon>Araneoidea</taxon>
        <taxon>Araneidae</taxon>
        <taxon>Araneus</taxon>
    </lineage>
</organism>
<protein>
    <submittedName>
        <fullName evidence="2">Uncharacterized protein</fullName>
    </submittedName>
</protein>
<comment type="caution">
    <text evidence="2">The sequence shown here is derived from an EMBL/GenBank/DDBJ whole genome shotgun (WGS) entry which is preliminary data.</text>
</comment>
<reference evidence="2 3" key="1">
    <citation type="journal article" date="2019" name="Sci. Rep.">
        <title>Orb-weaving spider Araneus ventricosus genome elucidates the spidroin gene catalogue.</title>
        <authorList>
            <person name="Kono N."/>
            <person name="Nakamura H."/>
            <person name="Ohtoshi R."/>
            <person name="Moran D.A.P."/>
            <person name="Shinohara A."/>
            <person name="Yoshida Y."/>
            <person name="Fujiwara M."/>
            <person name="Mori M."/>
            <person name="Tomita M."/>
            <person name="Arakawa K."/>
        </authorList>
    </citation>
    <scope>NUCLEOTIDE SEQUENCE [LARGE SCALE GENOMIC DNA]</scope>
</reference>
<keyword evidence="3" id="KW-1185">Reference proteome</keyword>
<evidence type="ECO:0000313" key="2">
    <source>
        <dbReference type="EMBL" id="GBO03441.1"/>
    </source>
</evidence>
<name>A0A4Y2TTL4_ARAVE</name>
<evidence type="ECO:0000313" key="3">
    <source>
        <dbReference type="Proteomes" id="UP000499080"/>
    </source>
</evidence>
<dbReference type="EMBL" id="BGPR01030741">
    <property type="protein sequence ID" value="GBO03441.1"/>
    <property type="molecule type" value="Genomic_DNA"/>
</dbReference>
<dbReference type="AlphaFoldDB" id="A0A4Y2TTL4"/>
<gene>
    <name evidence="2" type="ORF">AVEN_147451_1</name>
</gene>
<dbReference type="OrthoDB" id="6425413at2759"/>